<organism evidence="1">
    <name type="scientific">Anguilla anguilla</name>
    <name type="common">European freshwater eel</name>
    <name type="synonym">Muraena anguilla</name>
    <dbReference type="NCBI Taxonomy" id="7936"/>
    <lineage>
        <taxon>Eukaryota</taxon>
        <taxon>Metazoa</taxon>
        <taxon>Chordata</taxon>
        <taxon>Craniata</taxon>
        <taxon>Vertebrata</taxon>
        <taxon>Euteleostomi</taxon>
        <taxon>Actinopterygii</taxon>
        <taxon>Neopterygii</taxon>
        <taxon>Teleostei</taxon>
        <taxon>Anguilliformes</taxon>
        <taxon>Anguillidae</taxon>
        <taxon>Anguilla</taxon>
    </lineage>
</organism>
<proteinExistence type="predicted"/>
<evidence type="ECO:0000313" key="1">
    <source>
        <dbReference type="EMBL" id="JAH40854.1"/>
    </source>
</evidence>
<accession>A0A0E9SHL9</accession>
<reference evidence="1" key="2">
    <citation type="journal article" date="2015" name="Fish Shellfish Immunol.">
        <title>Early steps in the European eel (Anguilla anguilla)-Vibrio vulnificus interaction in the gills: Role of the RtxA13 toxin.</title>
        <authorList>
            <person name="Callol A."/>
            <person name="Pajuelo D."/>
            <person name="Ebbesson L."/>
            <person name="Teles M."/>
            <person name="MacKenzie S."/>
            <person name="Amaro C."/>
        </authorList>
    </citation>
    <scope>NUCLEOTIDE SEQUENCE</scope>
</reference>
<name>A0A0E9SHL9_ANGAN</name>
<sequence>MQQAQKPFFYLVKN</sequence>
<dbReference type="EMBL" id="GBXM01067723">
    <property type="protein sequence ID" value="JAH40854.1"/>
    <property type="molecule type" value="Transcribed_RNA"/>
</dbReference>
<protein>
    <submittedName>
        <fullName evidence="1">Uncharacterized protein</fullName>
    </submittedName>
</protein>
<reference evidence="1" key="1">
    <citation type="submission" date="2014-11" db="EMBL/GenBank/DDBJ databases">
        <authorList>
            <person name="Amaro Gonzalez C."/>
        </authorList>
    </citation>
    <scope>NUCLEOTIDE SEQUENCE</scope>
</reference>